<reference evidence="2" key="1">
    <citation type="submission" date="2013-03" db="EMBL/GenBank/DDBJ databases">
        <title>Genome Sequence of the Profundibacterium mesophilum strain KAUST100406-0324T from Red Sea, a novel genus in the family Rhodobacteraceae.</title>
        <authorList>
            <person name="Essack M."/>
            <person name="Alam I."/>
            <person name="Lafi F."/>
            <person name="Alawi W."/>
            <person name="Kamanu F."/>
            <person name="Al-Suwailem A."/>
            <person name="Lee O.O."/>
            <person name="Xu Y."/>
            <person name="Bajic V."/>
            <person name="Qian P.-Y."/>
            <person name="Archer J."/>
        </authorList>
    </citation>
    <scope>NUCLEOTIDE SEQUENCE</scope>
    <source>
        <strain evidence="2">KAUST100406-0324</strain>
    </source>
</reference>
<feature type="domain" description="DUF403" evidence="1">
    <location>
        <begin position="1"/>
        <end position="312"/>
    </location>
</feature>
<organism evidence="2 3">
    <name type="scientific">Profundibacterium mesophilum KAUST100406-0324</name>
    <dbReference type="NCBI Taxonomy" id="1037889"/>
    <lineage>
        <taxon>Bacteria</taxon>
        <taxon>Pseudomonadati</taxon>
        <taxon>Pseudomonadota</taxon>
        <taxon>Alphaproteobacteria</taxon>
        <taxon>Rhodobacterales</taxon>
        <taxon>Roseobacteraceae</taxon>
        <taxon>Profundibacterium</taxon>
    </lineage>
</organism>
<dbReference type="Pfam" id="PF04168">
    <property type="entry name" value="Alpha-E"/>
    <property type="match status" value="1"/>
</dbReference>
<keyword evidence="3" id="KW-1185">Reference proteome</keyword>
<dbReference type="PANTHER" id="PTHR34595:SF7">
    <property type="entry name" value="SLL1039 PROTEIN"/>
    <property type="match status" value="1"/>
</dbReference>
<proteinExistence type="predicted"/>
<evidence type="ECO:0000313" key="3">
    <source>
        <dbReference type="Proteomes" id="UP000698242"/>
    </source>
</evidence>
<dbReference type="AlphaFoldDB" id="A0A921TB63"/>
<dbReference type="EMBL" id="APKE01000033">
    <property type="protein sequence ID" value="KAF0674955.1"/>
    <property type="molecule type" value="Genomic_DNA"/>
</dbReference>
<dbReference type="RefSeq" id="WP_159966184.1">
    <property type="nucleotide sequence ID" value="NZ_APKE01000033.1"/>
</dbReference>
<sequence length="319" mass="35468">MLSRTAANLFWIARYIERAETNARLLEVGARNALLPNTGGGYRNEWDSVLAASGTASAFRDKYGEAVQRNIETHMFFDTDNPSSIASCITGARENGRIVRTALTGQVWDALNTAFQELQDFARTERSRLPLSDLTDWTLRTTSLIRGAGLATQLRNDGYDFTNIGHYLERADSTARLLDVKYYVLLPEVSFVGSGLDNYQWRTLLRAMSAQRAFSWVYGGEITASKMVDFFVFNPMSPRSLMSSAEGALSHLERLARSYGRSTPAQNAARALVEQLQRMTIEDVFDEGLHEFLTRIVGEVDALASVVSGTYLSGVARCD</sequence>
<evidence type="ECO:0000313" key="2">
    <source>
        <dbReference type="EMBL" id="KAF0674955.1"/>
    </source>
</evidence>
<dbReference type="InterPro" id="IPR051680">
    <property type="entry name" value="ATP-dep_Glu-Cys_Ligase-2"/>
</dbReference>
<protein>
    <recommendedName>
        <fullName evidence="1">DUF403 domain-containing protein</fullName>
    </recommendedName>
</protein>
<dbReference type="PANTHER" id="PTHR34595">
    <property type="entry name" value="BLR5612 PROTEIN"/>
    <property type="match status" value="1"/>
</dbReference>
<dbReference type="InterPro" id="IPR007296">
    <property type="entry name" value="DUF403"/>
</dbReference>
<evidence type="ECO:0000259" key="1">
    <source>
        <dbReference type="Pfam" id="PF04168"/>
    </source>
</evidence>
<accession>A0A921TB63</accession>
<comment type="caution">
    <text evidence="2">The sequence shown here is derived from an EMBL/GenBank/DDBJ whole genome shotgun (WGS) entry which is preliminary data.</text>
</comment>
<name>A0A921TB63_9RHOB</name>
<gene>
    <name evidence="2" type="ORF">PMES_02664</name>
</gene>
<dbReference type="Proteomes" id="UP000698242">
    <property type="component" value="Unassembled WGS sequence"/>
</dbReference>
<dbReference type="OrthoDB" id="9803532at2"/>